<keyword evidence="6" id="KW-0963">Cytoplasm</keyword>
<comment type="pathway">
    <text evidence="3">tRNA modification; 5-methoxycarbonylmethyl-2-thiouridine-tRNA biosynthesis.</text>
</comment>
<organism>
    <name type="scientific">Ixodes scapularis</name>
    <name type="common">Black-legged tick</name>
    <name type="synonym">Deer tick</name>
    <dbReference type="NCBI Taxonomy" id="6945"/>
    <lineage>
        <taxon>Eukaryota</taxon>
        <taxon>Metazoa</taxon>
        <taxon>Ecdysozoa</taxon>
        <taxon>Arthropoda</taxon>
        <taxon>Chelicerata</taxon>
        <taxon>Arachnida</taxon>
        <taxon>Acari</taxon>
        <taxon>Parasitiformes</taxon>
        <taxon>Ixodida</taxon>
        <taxon>Ixodoidea</taxon>
        <taxon>Ixodidae</taxon>
        <taxon>Ixodinae</taxon>
        <taxon>Ixodes</taxon>
    </lineage>
</organism>
<dbReference type="STRING" id="6945.B7QB14"/>
<keyword evidence="12" id="KW-1185">Reference proteome</keyword>
<evidence type="ECO:0000256" key="3">
    <source>
        <dbReference type="ARBA" id="ARBA00005043"/>
    </source>
</evidence>
<dbReference type="InterPro" id="IPR008728">
    <property type="entry name" value="Elongator_complex_protein_4"/>
</dbReference>
<dbReference type="VEuPathDB" id="VectorBase:ISCP_015498"/>
<dbReference type="OMA" id="NTTMWDD"/>
<dbReference type="HOGENOM" id="CLU_031345_3_1_1"/>
<dbReference type="Gene3D" id="3.40.50.300">
    <property type="entry name" value="P-loop containing nucleotide triphosphate hydrolases"/>
    <property type="match status" value="1"/>
</dbReference>
<evidence type="ECO:0000256" key="1">
    <source>
        <dbReference type="ARBA" id="ARBA00004123"/>
    </source>
</evidence>
<dbReference type="EnsemblMetazoa" id="ISCW022566-RA">
    <property type="protein sequence ID" value="ISCW022566-PA"/>
    <property type="gene ID" value="ISCW022566"/>
</dbReference>
<dbReference type="KEGG" id="isc:8038537"/>
<dbReference type="AlphaFoldDB" id="B7QB14"/>
<reference evidence="11" key="2">
    <citation type="submission" date="2020-05" db="UniProtKB">
        <authorList>
            <consortium name="EnsemblMetazoa"/>
        </authorList>
    </citation>
    <scope>IDENTIFICATION</scope>
    <source>
        <strain evidence="11">wikel</strain>
    </source>
</reference>
<dbReference type="Pfam" id="PF05625">
    <property type="entry name" value="PAXNEB"/>
    <property type="match status" value="1"/>
</dbReference>
<dbReference type="EMBL" id="DS898406">
    <property type="protein sequence ID" value="EEC16036.1"/>
    <property type="molecule type" value="Genomic_DNA"/>
</dbReference>
<evidence type="ECO:0000256" key="6">
    <source>
        <dbReference type="ARBA" id="ARBA00022490"/>
    </source>
</evidence>
<evidence type="ECO:0000256" key="9">
    <source>
        <dbReference type="SAM" id="MobiDB-lite"/>
    </source>
</evidence>
<dbReference type="FunCoup" id="B7QB14">
    <property type="interactions" value="1455"/>
</dbReference>
<feature type="region of interest" description="Disordered" evidence="9">
    <location>
        <begin position="340"/>
        <end position="366"/>
    </location>
</feature>
<evidence type="ECO:0000256" key="7">
    <source>
        <dbReference type="ARBA" id="ARBA00022694"/>
    </source>
</evidence>
<dbReference type="OrthoDB" id="289162at2759"/>
<dbReference type="InterPro" id="IPR027417">
    <property type="entry name" value="P-loop_NTPase"/>
</dbReference>
<name>B7QB14_IXOSC</name>
<evidence type="ECO:0000313" key="11">
    <source>
        <dbReference type="EnsemblMetazoa" id="ISCW022566-PA"/>
    </source>
</evidence>
<dbReference type="GO" id="GO:0005634">
    <property type="term" value="C:nucleus"/>
    <property type="evidence" value="ECO:0007669"/>
    <property type="project" value="UniProtKB-SubCell"/>
</dbReference>
<evidence type="ECO:0007829" key="13">
    <source>
        <dbReference type="PeptideAtlas" id="B7QB14"/>
    </source>
</evidence>
<dbReference type="CDD" id="cd19494">
    <property type="entry name" value="Elp4"/>
    <property type="match status" value="1"/>
</dbReference>
<dbReference type="UniPathway" id="UPA00988"/>
<sequence length="366" mass="40009">MASSFHRRGKPVSRIIPGIKLSPYNAETVLSCGIATLDYVLGGGLPLGSILLAEEDAFATYCKQLLKYYVAEGIEQRHVVFLASGETDPVKFLKELPKAVYGAADPTTKTVAASCGEGDGDLKIAFRYQHMPQQEPVPDQRNVDHIFDFGERIESTKLVDAQITTFEPCVERKVSGVRRSTAAPLAGAYVSVLGEIFQVLEKSKASDGTVQNAVRIILCGLGSPAWGNEQCLPAFLHALKCLTRGEHASVFVTVPPILAQHQPSVFLRCRRSADIVLKMQSFDDAERGANPLYKSYHGLLQVVKLSRTSSLSVRMPDCDFLFHQRSKKFVLEKLHMPPELGGSKDDHHEGTGAKGMGCASNQKFGF</sequence>
<dbReference type="FunFam" id="3.40.50.300:FF:003211">
    <property type="entry name" value="Elongator complex protein, putative"/>
    <property type="match status" value="1"/>
</dbReference>
<dbReference type="VEuPathDB" id="VectorBase:ISCI022566"/>
<evidence type="ECO:0000256" key="8">
    <source>
        <dbReference type="ARBA" id="ARBA00023242"/>
    </source>
</evidence>
<dbReference type="PANTHER" id="PTHR12896">
    <property type="entry name" value="PAX6 NEIGHBOR PROTEIN PAXNEB"/>
    <property type="match status" value="1"/>
</dbReference>
<evidence type="ECO:0000313" key="12">
    <source>
        <dbReference type="Proteomes" id="UP000001555"/>
    </source>
</evidence>
<dbReference type="Proteomes" id="UP000001555">
    <property type="component" value="Unassembled WGS sequence"/>
</dbReference>
<evidence type="ECO:0000256" key="4">
    <source>
        <dbReference type="ARBA" id="ARBA00007573"/>
    </source>
</evidence>
<dbReference type="PANTHER" id="PTHR12896:SF1">
    <property type="entry name" value="ELONGATOR COMPLEX PROTEIN 4"/>
    <property type="match status" value="1"/>
</dbReference>
<dbReference type="EMBL" id="ABJB010296746">
    <property type="status" value="NOT_ANNOTATED_CDS"/>
    <property type="molecule type" value="Genomic_DNA"/>
</dbReference>
<dbReference type="InParanoid" id="B7QB14"/>
<proteinExistence type="evidence at protein level"/>
<dbReference type="VEuPathDB" id="VectorBase:ISCW022566"/>
<keyword evidence="13" id="KW-1267">Proteomics identification</keyword>
<accession>B7QB14</accession>
<comment type="subcellular location">
    <subcellularLocation>
        <location evidence="2">Cytoplasm</location>
    </subcellularLocation>
    <subcellularLocation>
        <location evidence="1">Nucleus</location>
    </subcellularLocation>
</comment>
<evidence type="ECO:0000256" key="5">
    <source>
        <dbReference type="ARBA" id="ARBA00020265"/>
    </source>
</evidence>
<comment type="similarity">
    <text evidence="4">Belongs to the ELP4 family.</text>
</comment>
<reference evidence="10 12" key="1">
    <citation type="submission" date="2008-03" db="EMBL/GenBank/DDBJ databases">
        <title>Annotation of Ixodes scapularis.</title>
        <authorList>
            <consortium name="Ixodes scapularis Genome Project Consortium"/>
            <person name="Caler E."/>
            <person name="Hannick L.I."/>
            <person name="Bidwell S."/>
            <person name="Joardar V."/>
            <person name="Thiagarajan M."/>
            <person name="Amedeo P."/>
            <person name="Galinsky K.J."/>
            <person name="Schobel S."/>
            <person name="Inman J."/>
            <person name="Hostetler J."/>
            <person name="Miller J."/>
            <person name="Hammond M."/>
            <person name="Megy K."/>
            <person name="Lawson D."/>
            <person name="Kodira C."/>
            <person name="Sutton G."/>
            <person name="Meyer J."/>
            <person name="Hill C.A."/>
            <person name="Birren B."/>
            <person name="Nene V."/>
            <person name="Collins F."/>
            <person name="Alarcon-Chaidez F."/>
            <person name="Wikel S."/>
            <person name="Strausberg R."/>
        </authorList>
    </citation>
    <scope>NUCLEOTIDE SEQUENCE [LARGE SCALE GENOMIC DNA]</scope>
    <source>
        <strain evidence="12">Wikel</strain>
        <strain evidence="10">Wikel colony</strain>
    </source>
</reference>
<feature type="compositionally biased region" description="Basic and acidic residues" evidence="9">
    <location>
        <begin position="340"/>
        <end position="351"/>
    </location>
</feature>
<dbReference type="GO" id="GO:0002098">
    <property type="term" value="P:tRNA wobble uridine modification"/>
    <property type="evidence" value="ECO:0000318"/>
    <property type="project" value="GO_Central"/>
</dbReference>
<dbReference type="PaxDb" id="6945-B7QB14"/>
<evidence type="ECO:0000313" key="10">
    <source>
        <dbReference type="EMBL" id="EEC16036.1"/>
    </source>
</evidence>
<dbReference type="GO" id="GO:0005737">
    <property type="term" value="C:cytoplasm"/>
    <property type="evidence" value="ECO:0000318"/>
    <property type="project" value="GO_Central"/>
</dbReference>
<keyword evidence="7" id="KW-0819">tRNA processing</keyword>
<gene>
    <name evidence="11" type="primary">8038537</name>
    <name evidence="10" type="ORF">IscW_ISCW022566</name>
</gene>
<evidence type="ECO:0000256" key="2">
    <source>
        <dbReference type="ARBA" id="ARBA00004496"/>
    </source>
</evidence>
<dbReference type="GO" id="GO:0033588">
    <property type="term" value="C:elongator holoenzyme complex"/>
    <property type="evidence" value="ECO:0000318"/>
    <property type="project" value="GO_Central"/>
</dbReference>
<protein>
    <recommendedName>
        <fullName evidence="5">Elongator complex protein 4</fullName>
    </recommendedName>
</protein>
<keyword evidence="8" id="KW-0539">Nucleus</keyword>